<organism evidence="5">
    <name type="scientific">Culicoides sonorensis</name>
    <name type="common">Biting midge</name>
    <dbReference type="NCBI Taxonomy" id="179676"/>
    <lineage>
        <taxon>Eukaryota</taxon>
        <taxon>Metazoa</taxon>
        <taxon>Ecdysozoa</taxon>
        <taxon>Arthropoda</taxon>
        <taxon>Hexapoda</taxon>
        <taxon>Insecta</taxon>
        <taxon>Pterygota</taxon>
        <taxon>Neoptera</taxon>
        <taxon>Endopterygota</taxon>
        <taxon>Diptera</taxon>
        <taxon>Nematocera</taxon>
        <taxon>Chironomoidea</taxon>
        <taxon>Ceratopogonidae</taxon>
        <taxon>Ceratopogoninae</taxon>
        <taxon>Culicoides</taxon>
        <taxon>Monoculicoides</taxon>
    </lineage>
</organism>
<feature type="chain" id="PRO_5016364537" evidence="4">
    <location>
        <begin position="21"/>
        <end position="318"/>
    </location>
</feature>
<keyword evidence="4" id="KW-0732">Signal</keyword>
<sequence length="318" mass="36469">MLKKLHLLTNLLPLITLVLGDVSGFQQAPQNQGLYNNFNQNQQQGQQQQRGGNYGQQGGHQHHHHNQGQFHQNHQQHNQQGFAVNQQQNYQQQQQQNFQQQQQQNYNAFNVNAQRFGPIRPFVPITSFKNDHSPDGTYSFSYTTADGQAQQANGYLKNRGVKNIEAQVVQGSYSYTSPEGKPISVTYIADENGFRASGNHLPTPPPIPPEIQKSLELIARTQPVHSSFQSQYKLQGNYGQPQYNLNPPQQFQQPSGFNKYDSYFIDNKLRERFRTIITTKAKDFIKNIFFCIIFNSIFNNKMIIGIIEILSSMFIQTM</sequence>
<dbReference type="InterPro" id="IPR050468">
    <property type="entry name" value="Cuticle_Struct_Prot"/>
</dbReference>
<dbReference type="InterPro" id="IPR000618">
    <property type="entry name" value="Insect_cuticle"/>
</dbReference>
<dbReference type="Pfam" id="PF00379">
    <property type="entry name" value="Chitin_bind_4"/>
    <property type="match status" value="1"/>
</dbReference>
<evidence type="ECO:0000256" key="3">
    <source>
        <dbReference type="SAM" id="MobiDB-lite"/>
    </source>
</evidence>
<proteinExistence type="predicted"/>
<protein>
    <submittedName>
        <fullName evidence="5">CSON014053 protein</fullName>
    </submittedName>
</protein>
<feature type="region of interest" description="Disordered" evidence="3">
    <location>
        <begin position="42"/>
        <end position="79"/>
    </location>
</feature>
<reference evidence="5" key="1">
    <citation type="submission" date="2018-07" db="EMBL/GenBank/DDBJ databases">
        <authorList>
            <person name="Quirk P.G."/>
            <person name="Krulwich T.A."/>
        </authorList>
    </citation>
    <scope>NUCLEOTIDE SEQUENCE</scope>
</reference>
<evidence type="ECO:0000256" key="1">
    <source>
        <dbReference type="ARBA" id="ARBA00022460"/>
    </source>
</evidence>
<dbReference type="PRINTS" id="PR00947">
    <property type="entry name" value="CUTICLE"/>
</dbReference>
<keyword evidence="1 2" id="KW-0193">Cuticle</keyword>
<feature type="compositionally biased region" description="Low complexity" evidence="3">
    <location>
        <begin position="42"/>
        <end position="51"/>
    </location>
</feature>
<dbReference type="PROSITE" id="PS00233">
    <property type="entry name" value="CHIT_BIND_RR_1"/>
    <property type="match status" value="1"/>
</dbReference>
<evidence type="ECO:0000256" key="4">
    <source>
        <dbReference type="SAM" id="SignalP"/>
    </source>
</evidence>
<name>A0A336M9E1_CULSO</name>
<evidence type="ECO:0000313" key="5">
    <source>
        <dbReference type="EMBL" id="SSX26964.1"/>
    </source>
</evidence>
<dbReference type="PROSITE" id="PS51155">
    <property type="entry name" value="CHIT_BIND_RR_2"/>
    <property type="match status" value="1"/>
</dbReference>
<dbReference type="InterPro" id="IPR031311">
    <property type="entry name" value="CHIT_BIND_RR_consensus"/>
</dbReference>
<gene>
    <name evidence="5" type="primary">CSON014053</name>
</gene>
<accession>A0A336M9E1</accession>
<dbReference type="EMBL" id="UFQT01000752">
    <property type="protein sequence ID" value="SSX26964.1"/>
    <property type="molecule type" value="Genomic_DNA"/>
</dbReference>
<dbReference type="VEuPathDB" id="VectorBase:CSON014053"/>
<evidence type="ECO:0000256" key="2">
    <source>
        <dbReference type="PROSITE-ProRule" id="PRU00497"/>
    </source>
</evidence>
<feature type="compositionally biased region" description="Low complexity" evidence="3">
    <location>
        <begin position="67"/>
        <end position="79"/>
    </location>
</feature>
<dbReference type="GO" id="GO:0062129">
    <property type="term" value="C:chitin-based extracellular matrix"/>
    <property type="evidence" value="ECO:0007669"/>
    <property type="project" value="TreeGrafter"/>
</dbReference>
<dbReference type="PANTHER" id="PTHR10380:SF230">
    <property type="entry name" value="CUTICULAR PROTEIN 47EE"/>
    <property type="match status" value="1"/>
</dbReference>
<dbReference type="AlphaFoldDB" id="A0A336M9E1"/>
<dbReference type="PANTHER" id="PTHR10380">
    <property type="entry name" value="CUTICLE PROTEIN"/>
    <property type="match status" value="1"/>
</dbReference>
<feature type="signal peptide" evidence="4">
    <location>
        <begin position="1"/>
        <end position="20"/>
    </location>
</feature>
<dbReference type="GO" id="GO:0008010">
    <property type="term" value="F:structural constituent of chitin-based larval cuticle"/>
    <property type="evidence" value="ECO:0007669"/>
    <property type="project" value="TreeGrafter"/>
</dbReference>